<dbReference type="EMBL" id="JBJQND010000013">
    <property type="protein sequence ID" value="KAL3858511.1"/>
    <property type="molecule type" value="Genomic_DNA"/>
</dbReference>
<evidence type="ECO:0000256" key="1">
    <source>
        <dbReference type="ARBA" id="ARBA00004603"/>
    </source>
</evidence>
<dbReference type="SMART" id="SM00239">
    <property type="entry name" value="C2"/>
    <property type="match status" value="2"/>
</dbReference>
<feature type="domain" description="MHD1" evidence="6">
    <location>
        <begin position="792"/>
        <end position="915"/>
    </location>
</feature>
<feature type="region of interest" description="Disordered" evidence="4">
    <location>
        <begin position="335"/>
        <end position="362"/>
    </location>
</feature>
<keyword evidence="3" id="KW-0268">Exocytosis</keyword>
<keyword evidence="8" id="KW-1185">Reference proteome</keyword>
<evidence type="ECO:0000256" key="2">
    <source>
        <dbReference type="ARBA" id="ARBA00005823"/>
    </source>
</evidence>
<evidence type="ECO:0000259" key="6">
    <source>
        <dbReference type="PROSITE" id="PS51258"/>
    </source>
</evidence>
<feature type="compositionally biased region" description="Polar residues" evidence="4">
    <location>
        <begin position="63"/>
        <end position="72"/>
    </location>
</feature>
<protein>
    <submittedName>
        <fullName evidence="7">Uncharacterized protein</fullName>
    </submittedName>
</protein>
<dbReference type="InterPro" id="IPR014770">
    <property type="entry name" value="Munc13_1"/>
</dbReference>
<dbReference type="InterPro" id="IPR000008">
    <property type="entry name" value="C2_dom"/>
</dbReference>
<dbReference type="InterPro" id="IPR052095">
    <property type="entry name" value="UNC-13_domain"/>
</dbReference>
<dbReference type="Proteomes" id="UP001634394">
    <property type="component" value="Unassembled WGS sequence"/>
</dbReference>
<dbReference type="GO" id="GO:0006887">
    <property type="term" value="P:exocytosis"/>
    <property type="evidence" value="ECO:0007669"/>
    <property type="project" value="UniProtKB-KW"/>
</dbReference>
<reference evidence="7 8" key="1">
    <citation type="submission" date="2024-11" db="EMBL/GenBank/DDBJ databases">
        <title>Chromosome-level genome assembly of the freshwater bivalve Anodonta woodiana.</title>
        <authorList>
            <person name="Chen X."/>
        </authorList>
    </citation>
    <scope>NUCLEOTIDE SEQUENCE [LARGE SCALE GENOMIC DNA]</scope>
    <source>
        <strain evidence="7">MN2024</strain>
        <tissue evidence="7">Gills</tissue>
    </source>
</reference>
<dbReference type="SUPFAM" id="SSF49562">
    <property type="entry name" value="C2 domain (Calcium/lipid-binding domain, CaLB)"/>
    <property type="match status" value="2"/>
</dbReference>
<dbReference type="PANTHER" id="PTHR45999">
    <property type="entry name" value="UNC-13-4A, ISOFORM B"/>
    <property type="match status" value="1"/>
</dbReference>
<feature type="region of interest" description="Disordered" evidence="4">
    <location>
        <begin position="1"/>
        <end position="24"/>
    </location>
</feature>
<dbReference type="Gene3D" id="2.60.40.150">
    <property type="entry name" value="C2 domain"/>
    <property type="match status" value="2"/>
</dbReference>
<feature type="domain" description="C2" evidence="5">
    <location>
        <begin position="1148"/>
        <end position="1277"/>
    </location>
</feature>
<dbReference type="GO" id="GO:0005770">
    <property type="term" value="C:late endosome"/>
    <property type="evidence" value="ECO:0007669"/>
    <property type="project" value="UniProtKB-SubCell"/>
</dbReference>
<proteinExistence type="inferred from homology"/>
<dbReference type="PROSITE" id="PS50004">
    <property type="entry name" value="C2"/>
    <property type="match status" value="1"/>
</dbReference>
<evidence type="ECO:0000256" key="3">
    <source>
        <dbReference type="ARBA" id="ARBA00022483"/>
    </source>
</evidence>
<gene>
    <name evidence="7" type="ORF">ACJMK2_013096</name>
</gene>
<dbReference type="PANTHER" id="PTHR45999:SF4">
    <property type="entry name" value="UNC-13-4A, ISOFORM B"/>
    <property type="match status" value="1"/>
</dbReference>
<comment type="caution">
    <text evidence="7">The sequence shown here is derived from an EMBL/GenBank/DDBJ whole genome shotgun (WGS) entry which is preliminary data.</text>
</comment>
<evidence type="ECO:0000313" key="7">
    <source>
        <dbReference type="EMBL" id="KAL3858511.1"/>
    </source>
</evidence>
<feature type="compositionally biased region" description="Low complexity" evidence="4">
    <location>
        <begin position="344"/>
        <end position="362"/>
    </location>
</feature>
<dbReference type="Pfam" id="PF00168">
    <property type="entry name" value="C2"/>
    <property type="match status" value="2"/>
</dbReference>
<name>A0ABD3VBV2_SINWO</name>
<evidence type="ECO:0000256" key="4">
    <source>
        <dbReference type="SAM" id="MobiDB-lite"/>
    </source>
</evidence>
<sequence>MSFTNSFTVHTDSEQGSDSEIKQERPLAIELMRRLSVAQKQRRSSVTKQNNLSPVKHKEMEQSFYQQEGEPSSTEEEKRHPMMQEWRQSPSGNEEEKRLPMMQEWRQSPSGTEEAKRLPMMQEWRQSPLDTDQEKRLSVTEINSFSVSAQEHRQSLSRQERIPSLKDWARTPSLTEQARRMSITVQDENVFVFKDLQPKESLGDHDDVMTFTPPLLWHLELESDTETLVERTHYFTHKHENIYRGLLRCLLHPLGSTKSTLGLRTGDLIDYLKEVFDVDRDDHEYFIREEVLNKPGHLQVNVGIIEASGLPISGTSDETPELYCLSSVIHPSRSSLKANRSPLSSPWISPKNSPNISPSTSPKLVSTFRQGSSIDQLIHRTQAIKSLQPKWNDEFQIELEDYLTDEIHIYVCNQDHNKLEPEGKHHHGLGNLFGFLRHTEHDKLGNEVCLGRIIIPVKEIAAEGSDAWFEITSLGTTFNKPKVVGKCHLKLSVSYTQDEYNGGMYFSHEDYCVAVKKFVSYECSKIKSSSPACPSDSLMSCQDQCILNMFSVAHQISGLSQNLALVICLLEQASSNQGHTHIDMTLPTALDKLHMTWAAMQLNQKDISQKMPITDAEIYHYRKAVGNYIHCKVPDMSELPSMFPPCLESLSKVKLKLGVSVQLLNLDLWEPNCSSRKSLHDKVVKRLQDDILKWIDNQITSISDHELVKDTVILEIPKLTDVISLASSHCNVLGVVRQFYNALGINYYREVVFVLERQIAGKARELMVDMDKYNKRYHNFQVNITLSSRHSLKLFFTLRKFFSVVRDNVNHSDLFRLSISSYQSWFNEALIFWLQTFRSEMVSRMEKALVIDKDVIVATSLVKYSNSSVDVLSCFAKVIEEWQKIDFGDPDCAQMGVTKVTDLICDGVRLYADKIHHILEKNGYYDGHRAEFDVTERLCITINNIEHVRQYLEELPKLLCWDSVNVIMSTTYESDKVGDQVLTVLQRLISTTNMEIHMKCRLLTQQIVEKMRVEMDKCIEIFTQKSPEKASSVDRLIGYLISNIKTLKEQLMQGIYPLIIEQLWKTTLVSLDEQLMIGQQPDYYTQMQQHLRALMAYFMRSGLCDDQINSIENCKVKERLDLNCMKSEDLMLKYFSNLAVKMTTPTEYYGHLAIKAAYMEETRGNVTIFIKVVQGLDLPGLDRSGLSDPYVIISLQPHVIFNTSKPQQTHVVEKTCNPVYNTTFSFPNTPKERLKKEGTVILLTVLDRDQIGSDDFAGEIVLRLSSIPCIKMHETVDSTPVVMMPVKRPSHPHEGAFQVLQERISWDKMAKAFVNERLRFIEHQRERTDKPTTKTGFFSWFF</sequence>
<evidence type="ECO:0000259" key="5">
    <source>
        <dbReference type="PROSITE" id="PS50004"/>
    </source>
</evidence>
<organism evidence="7 8">
    <name type="scientific">Sinanodonta woodiana</name>
    <name type="common">Chinese pond mussel</name>
    <name type="synonym">Anodonta woodiana</name>
    <dbReference type="NCBI Taxonomy" id="1069815"/>
    <lineage>
        <taxon>Eukaryota</taxon>
        <taxon>Metazoa</taxon>
        <taxon>Spiralia</taxon>
        <taxon>Lophotrochozoa</taxon>
        <taxon>Mollusca</taxon>
        <taxon>Bivalvia</taxon>
        <taxon>Autobranchia</taxon>
        <taxon>Heteroconchia</taxon>
        <taxon>Palaeoheterodonta</taxon>
        <taxon>Unionida</taxon>
        <taxon>Unionoidea</taxon>
        <taxon>Unionidae</taxon>
        <taxon>Unioninae</taxon>
        <taxon>Sinanodonta</taxon>
    </lineage>
</organism>
<accession>A0ABD3VBV2</accession>
<evidence type="ECO:0000313" key="8">
    <source>
        <dbReference type="Proteomes" id="UP001634394"/>
    </source>
</evidence>
<feature type="region of interest" description="Disordered" evidence="4">
    <location>
        <begin position="36"/>
        <end position="117"/>
    </location>
</feature>
<dbReference type="PROSITE" id="PS51258">
    <property type="entry name" value="MHD1"/>
    <property type="match status" value="1"/>
</dbReference>
<dbReference type="Gene3D" id="1.10.357.50">
    <property type="match status" value="1"/>
</dbReference>
<comment type="similarity">
    <text evidence="2">Belongs to the unc-13 family.</text>
</comment>
<feature type="compositionally biased region" description="Polar residues" evidence="4">
    <location>
        <begin position="1"/>
        <end position="18"/>
    </location>
</feature>
<dbReference type="InterPro" id="IPR035892">
    <property type="entry name" value="C2_domain_sf"/>
</dbReference>
<comment type="subcellular location">
    <subcellularLocation>
        <location evidence="1">Late endosome</location>
    </subcellularLocation>
</comment>